<gene>
    <name evidence="2" type="ORF">MB14_10390</name>
</gene>
<keyword evidence="3" id="KW-1185">Reference proteome</keyword>
<comment type="caution">
    <text evidence="2">The sequence shown here is derived from an EMBL/GenBank/DDBJ whole genome shotgun (WGS) entry which is preliminary data.</text>
</comment>
<proteinExistence type="predicted"/>
<reference evidence="2" key="1">
    <citation type="submission" date="2016-01" db="EMBL/GenBank/DDBJ databases">
        <title>Genome sequencing of Roseivirga ehrenbergii KMM 6017.</title>
        <authorList>
            <person name="Selvaratnam C."/>
            <person name="Thevarajoo S."/>
            <person name="Goh K.M."/>
            <person name="Ee R."/>
            <person name="Chan K.-G."/>
            <person name="Chong C.S."/>
        </authorList>
    </citation>
    <scope>NUCLEOTIDE SEQUENCE [LARGE SCALE GENOMIC DNA]</scope>
    <source>
        <strain evidence="2">KMM 6017</strain>
    </source>
</reference>
<protein>
    <submittedName>
        <fullName evidence="2">Uncharacterized protein</fullName>
    </submittedName>
</protein>
<sequence>MQKYLHTCFIILMSFLVSIQGFGVYSFNRVVMAPSQSIVVDMSQDEEHNTEDQENSDSDSIPLPLTLPDEETKEDCVDIDDLVVSHSSYRKNWTLIDFVKRDFYFFILDGEFIKEKIPTPPPELLAIV</sequence>
<dbReference type="Proteomes" id="UP000075583">
    <property type="component" value="Unassembled WGS sequence"/>
</dbReference>
<dbReference type="AlphaFoldDB" id="A0A150WZ68"/>
<dbReference type="InterPro" id="IPR003797">
    <property type="entry name" value="DegV"/>
</dbReference>
<dbReference type="EMBL" id="LQZQ01000050">
    <property type="protein sequence ID" value="KYG71716.1"/>
    <property type="molecule type" value="Genomic_DNA"/>
</dbReference>
<feature type="region of interest" description="Disordered" evidence="1">
    <location>
        <begin position="41"/>
        <end position="69"/>
    </location>
</feature>
<dbReference type="PROSITE" id="PS51482">
    <property type="entry name" value="DEGV"/>
    <property type="match status" value="1"/>
</dbReference>
<dbReference type="STRING" id="279360.MB14_10390"/>
<accession>A0A150WZ68</accession>
<name>A0A150WZ68_ROSEK</name>
<evidence type="ECO:0000313" key="3">
    <source>
        <dbReference type="Proteomes" id="UP000075583"/>
    </source>
</evidence>
<evidence type="ECO:0000313" key="2">
    <source>
        <dbReference type="EMBL" id="KYG71716.1"/>
    </source>
</evidence>
<organism evidence="2 3">
    <name type="scientific">Roseivirga ehrenbergii (strain DSM 102268 / JCM 13514 / KCTC 12282 / NCIMB 14502 / KMM 6017)</name>
    <dbReference type="NCBI Taxonomy" id="279360"/>
    <lineage>
        <taxon>Bacteria</taxon>
        <taxon>Pseudomonadati</taxon>
        <taxon>Bacteroidota</taxon>
        <taxon>Cytophagia</taxon>
        <taxon>Cytophagales</taxon>
        <taxon>Roseivirgaceae</taxon>
        <taxon>Roseivirga</taxon>
    </lineage>
</organism>
<evidence type="ECO:0000256" key="1">
    <source>
        <dbReference type="SAM" id="MobiDB-lite"/>
    </source>
</evidence>